<keyword evidence="3" id="KW-1185">Reference proteome</keyword>
<dbReference type="RefSeq" id="WP_163459657.1">
    <property type="nucleotide sequence ID" value="NZ_JAAGOH010000041.1"/>
</dbReference>
<organism evidence="2 3">
    <name type="scientific">Ideonella livida</name>
    <dbReference type="NCBI Taxonomy" id="2707176"/>
    <lineage>
        <taxon>Bacteria</taxon>
        <taxon>Pseudomonadati</taxon>
        <taxon>Pseudomonadota</taxon>
        <taxon>Betaproteobacteria</taxon>
        <taxon>Burkholderiales</taxon>
        <taxon>Sphaerotilaceae</taxon>
        <taxon>Ideonella</taxon>
    </lineage>
</organism>
<dbReference type="EMBL" id="JAAGOH010000041">
    <property type="protein sequence ID" value="NDY93626.1"/>
    <property type="molecule type" value="Genomic_DNA"/>
</dbReference>
<evidence type="ECO:0000259" key="1">
    <source>
        <dbReference type="Pfam" id="PF07589"/>
    </source>
</evidence>
<name>A0A7C9TPB4_9BURK</name>
<proteinExistence type="predicted"/>
<dbReference type="Pfam" id="PF07589">
    <property type="entry name" value="PEP-CTERM"/>
    <property type="match status" value="1"/>
</dbReference>
<comment type="caution">
    <text evidence="2">The sequence shown here is derived from an EMBL/GenBank/DDBJ whole genome shotgun (WGS) entry which is preliminary data.</text>
</comment>
<dbReference type="NCBIfam" id="TIGR02595">
    <property type="entry name" value="PEP_CTERM"/>
    <property type="match status" value="1"/>
</dbReference>
<dbReference type="AlphaFoldDB" id="A0A7C9TPB4"/>
<evidence type="ECO:0000313" key="3">
    <source>
        <dbReference type="Proteomes" id="UP000484255"/>
    </source>
</evidence>
<evidence type="ECO:0000313" key="2">
    <source>
        <dbReference type="EMBL" id="NDY93626.1"/>
    </source>
</evidence>
<gene>
    <name evidence="2" type="ORF">G3A44_20765</name>
</gene>
<sequence>MSRRLLRRPPPVAPRAAVAPALSPAARLGVGSLSLVVVATALALAPGTARADTVTVQRLDPQPFANVSLRLFGRSYSDLAGELTLTSGQSSFAAYCIELTQPAYLGSRANYSVSTVSSSALSRLFTVAGLDSGHMSTDRVDTAAEMVALQLAVWETVYDGLGGSLASGNFSVAGVSSSYATAWTLAQGYLQAAYQLTDTSLYAGSTLLRYANPSLQDFVAYTPAPPQVTPVSVVPEPQTALMLGAGLATVALVGWRRRRQPWVQGERT</sequence>
<reference evidence="2 3" key="1">
    <citation type="submission" date="2020-02" db="EMBL/GenBank/DDBJ databases">
        <title>Ideonella bacterium strain TBM-1.</title>
        <authorList>
            <person name="Chen W.-M."/>
        </authorList>
    </citation>
    <scope>NUCLEOTIDE SEQUENCE [LARGE SCALE GENOMIC DNA]</scope>
    <source>
        <strain evidence="2 3">TBM-1</strain>
    </source>
</reference>
<dbReference type="Proteomes" id="UP000484255">
    <property type="component" value="Unassembled WGS sequence"/>
</dbReference>
<dbReference type="InterPro" id="IPR013424">
    <property type="entry name" value="Ice-binding_C"/>
</dbReference>
<accession>A0A7C9TPB4</accession>
<protein>
    <submittedName>
        <fullName evidence="2">PEP-CTERM sorting domain-containing protein</fullName>
    </submittedName>
</protein>
<feature type="domain" description="Ice-binding protein C-terminal" evidence="1">
    <location>
        <begin position="234"/>
        <end position="258"/>
    </location>
</feature>